<keyword evidence="3" id="KW-1185">Reference proteome</keyword>
<organism evidence="2 3">
    <name type="scientific">Catenulispora subtropica</name>
    <dbReference type="NCBI Taxonomy" id="450798"/>
    <lineage>
        <taxon>Bacteria</taxon>
        <taxon>Bacillati</taxon>
        <taxon>Actinomycetota</taxon>
        <taxon>Actinomycetes</taxon>
        <taxon>Catenulisporales</taxon>
        <taxon>Catenulisporaceae</taxon>
        <taxon>Catenulispora</taxon>
    </lineage>
</organism>
<evidence type="ECO:0000256" key="1">
    <source>
        <dbReference type="SAM" id="SignalP"/>
    </source>
</evidence>
<dbReference type="Proteomes" id="UP001499854">
    <property type="component" value="Unassembled WGS sequence"/>
</dbReference>
<dbReference type="EMBL" id="BAAAQM010000089">
    <property type="protein sequence ID" value="GAA2006045.1"/>
    <property type="molecule type" value="Genomic_DNA"/>
</dbReference>
<protein>
    <recommendedName>
        <fullName evidence="4">Lipoprotein</fullName>
    </recommendedName>
</protein>
<comment type="caution">
    <text evidence="2">The sequence shown here is derived from an EMBL/GenBank/DDBJ whole genome shotgun (WGS) entry which is preliminary data.</text>
</comment>
<dbReference type="RefSeq" id="WP_344662953.1">
    <property type="nucleotide sequence ID" value="NZ_BAAAQM010000089.1"/>
</dbReference>
<sequence>MVTNTAAARRCRRPGVAAFVLAALGALATSGCGSNASVPGVDEASKAASKAASSASSAASSALAQIKGAVDATADVKAGPVTTDSNGKAVSELTVTNPTASPHDYTVTVSFDDPNGNFLDAAVVNVSGVPANSTSKATAKSNRDLSGSLTVKVTSAIRH</sequence>
<gene>
    <name evidence="2" type="ORF">GCM10009838_85360</name>
</gene>
<evidence type="ECO:0000313" key="3">
    <source>
        <dbReference type="Proteomes" id="UP001499854"/>
    </source>
</evidence>
<evidence type="ECO:0000313" key="2">
    <source>
        <dbReference type="EMBL" id="GAA2006045.1"/>
    </source>
</evidence>
<feature type="chain" id="PRO_5045868346" description="Lipoprotein" evidence="1">
    <location>
        <begin position="29"/>
        <end position="159"/>
    </location>
</feature>
<name>A0ABP5EWM4_9ACTN</name>
<evidence type="ECO:0008006" key="4">
    <source>
        <dbReference type="Google" id="ProtNLM"/>
    </source>
</evidence>
<reference evidence="3" key="1">
    <citation type="journal article" date="2019" name="Int. J. Syst. Evol. Microbiol.">
        <title>The Global Catalogue of Microorganisms (GCM) 10K type strain sequencing project: providing services to taxonomists for standard genome sequencing and annotation.</title>
        <authorList>
            <consortium name="The Broad Institute Genomics Platform"/>
            <consortium name="The Broad Institute Genome Sequencing Center for Infectious Disease"/>
            <person name="Wu L."/>
            <person name="Ma J."/>
        </authorList>
    </citation>
    <scope>NUCLEOTIDE SEQUENCE [LARGE SCALE GENOMIC DNA]</scope>
    <source>
        <strain evidence="3">JCM 16013</strain>
    </source>
</reference>
<feature type="signal peptide" evidence="1">
    <location>
        <begin position="1"/>
        <end position="28"/>
    </location>
</feature>
<proteinExistence type="predicted"/>
<keyword evidence="1" id="KW-0732">Signal</keyword>
<accession>A0ABP5EWM4</accession>